<evidence type="ECO:0000256" key="1">
    <source>
        <dbReference type="SAM" id="MobiDB-lite"/>
    </source>
</evidence>
<reference evidence="2 3" key="1">
    <citation type="submission" date="2024-03" db="EMBL/GenBank/DDBJ databases">
        <title>Novel Streptomyces species of biotechnological and ecological value are a feature of Machair soil.</title>
        <authorList>
            <person name="Prole J.R."/>
            <person name="Goodfellow M."/>
            <person name="Allenby N."/>
            <person name="Ward A.C."/>
        </authorList>
    </citation>
    <scope>NUCLEOTIDE SEQUENCE [LARGE SCALE GENOMIC DNA]</scope>
    <source>
        <strain evidence="2 3">MS1.HAVA.3</strain>
    </source>
</reference>
<accession>A0ABU8U0N7</accession>
<comment type="caution">
    <text evidence="2">The sequence shown here is derived from an EMBL/GenBank/DDBJ whole genome shotgun (WGS) entry which is preliminary data.</text>
</comment>
<dbReference type="EMBL" id="JBBKAM010000002">
    <property type="protein sequence ID" value="MEJ8641443.1"/>
    <property type="molecule type" value="Genomic_DNA"/>
</dbReference>
<dbReference type="Proteomes" id="UP001382904">
    <property type="component" value="Unassembled WGS sequence"/>
</dbReference>
<proteinExistence type="predicted"/>
<name>A0ABU8U0N7_9ACTN</name>
<organism evidence="2 3">
    <name type="scientific">Streptomyces caledonius</name>
    <dbReference type="NCBI Taxonomy" id="3134107"/>
    <lineage>
        <taxon>Bacteria</taxon>
        <taxon>Bacillati</taxon>
        <taxon>Actinomycetota</taxon>
        <taxon>Actinomycetes</taxon>
        <taxon>Kitasatosporales</taxon>
        <taxon>Streptomycetaceae</taxon>
        <taxon>Streptomyces</taxon>
    </lineage>
</organism>
<keyword evidence="3" id="KW-1185">Reference proteome</keyword>
<gene>
    <name evidence="2" type="ORF">WKI68_08015</name>
</gene>
<evidence type="ECO:0000313" key="2">
    <source>
        <dbReference type="EMBL" id="MEJ8641443.1"/>
    </source>
</evidence>
<evidence type="ECO:0000313" key="3">
    <source>
        <dbReference type="Proteomes" id="UP001382904"/>
    </source>
</evidence>
<feature type="region of interest" description="Disordered" evidence="1">
    <location>
        <begin position="1"/>
        <end position="24"/>
    </location>
</feature>
<sequence length="84" mass="9103">MVEQRVRVGRRRSGGGGDVRGEPAVARAGSWTVTAASRTEGWRVSASSISPGSTRKPRIFTWSSIRPVISSTPSAVRWPRSPVR</sequence>
<protein>
    <submittedName>
        <fullName evidence="2">Uncharacterized protein</fullName>
    </submittedName>
</protein>